<evidence type="ECO:0000256" key="6">
    <source>
        <dbReference type="ARBA" id="ARBA00079393"/>
    </source>
</evidence>
<dbReference type="FunFam" id="3.30.70.2510:FF:000001">
    <property type="entry name" value="tRNA pseudouridine synthase Pus10"/>
    <property type="match status" value="1"/>
</dbReference>
<dbReference type="GO" id="GO:0003723">
    <property type="term" value="F:RNA binding"/>
    <property type="evidence" value="ECO:0007669"/>
    <property type="project" value="InterPro"/>
</dbReference>
<accession>A0A5B8MKB7</accession>
<dbReference type="EMBL" id="CP031038">
    <property type="protein sequence ID" value="QDZ21078.1"/>
    <property type="molecule type" value="Genomic_DNA"/>
</dbReference>
<evidence type="ECO:0000313" key="9">
    <source>
        <dbReference type="EMBL" id="QDZ21078.1"/>
    </source>
</evidence>
<proteinExistence type="inferred from homology"/>
<evidence type="ECO:0000256" key="7">
    <source>
        <dbReference type="ARBA" id="ARBA00083669"/>
    </source>
</evidence>
<dbReference type="FunFam" id="3.30.70.3190:FF:000001">
    <property type="entry name" value="tRNA pseudouridine synthase Pus10"/>
    <property type="match status" value="1"/>
</dbReference>
<dbReference type="InterPro" id="IPR048741">
    <property type="entry name" value="Pus10-like_C"/>
</dbReference>
<evidence type="ECO:0000256" key="5">
    <source>
        <dbReference type="ARBA" id="ARBA00075270"/>
    </source>
</evidence>
<dbReference type="EC" id="5.4.99.25" evidence="2"/>
<reference evidence="9 10" key="1">
    <citation type="submission" date="2018-07" db="EMBL/GenBank/DDBJ databases">
        <title>The complete nuclear genome of the prasinophyte Chloropicon primus (CCMP1205).</title>
        <authorList>
            <person name="Pombert J.-F."/>
            <person name="Otis C."/>
            <person name="Turmel M."/>
            <person name="Lemieux C."/>
        </authorList>
    </citation>
    <scope>NUCLEOTIDE SEQUENCE [LARGE SCALE GENOMIC DNA]</scope>
    <source>
        <strain evidence="9 10">CCMP1205</strain>
    </source>
</reference>
<dbReference type="OrthoDB" id="271937at2759"/>
<dbReference type="Proteomes" id="UP000316726">
    <property type="component" value="Chromosome 5"/>
</dbReference>
<sequence>MASIEGVLQRRRQHLTRTGEDLAHVKEVLKTLLRHEVCPRCALRFVGCNVEDLVKPISVREVQRWCSAGKEEEEGEEEGTSWGGDGFVCALCFGLLQLDTGSSFDAIACKVSRSSHKLGALDSQDLSVDCTSAGDSYERLLSSAIAAVEETGFKCQATDFTLKFSIPMTMLLRDISLVRWLAEKYREDNLSFDHLISTDYYTLKRVCKALLTQKVGLALGSKAAQDADPGSGDLGLELQLGAPEVEGEEKESQQRMVALALKDGYSKKRKRGVRKEDYGLSSPTAVFKSAVALAAGEFRQAFTVTPDSEAWRVTKPGSIQLNYFRHPIYVAGRYIKKARDLSQSAWIVTGNVRVGESSVEEVIQNLLGALAKADEWKMIAAGREDMDVRMLGNGRPFVMEIKNCVAKSLRLEKVLDEEFSSPFLRGKVELRDVCSTTKRALKLLHEGAEEKRKTYSALVWSARALRAPDFDKVNGLVDVVAKQKTPLRVMHRRAGMVRDKTVYKMRMEAIPGNDHFAMLELTTQAGTYIKEFVTGDMGRTTPSLATILGWQTDILSLDVMGVEMAFDVPKL</sequence>
<dbReference type="Pfam" id="PF21238">
    <property type="entry name" value="Pus10_C"/>
    <property type="match status" value="1"/>
</dbReference>
<dbReference type="SUPFAM" id="SSF55120">
    <property type="entry name" value="Pseudouridine synthase"/>
    <property type="match status" value="1"/>
</dbReference>
<dbReference type="InterPro" id="IPR020103">
    <property type="entry name" value="PsdUridine_synth_cat_dom_sf"/>
</dbReference>
<evidence type="ECO:0000259" key="8">
    <source>
        <dbReference type="Pfam" id="PF21238"/>
    </source>
</evidence>
<evidence type="ECO:0000313" key="10">
    <source>
        <dbReference type="Proteomes" id="UP000316726"/>
    </source>
</evidence>
<evidence type="ECO:0000256" key="3">
    <source>
        <dbReference type="ARBA" id="ARBA00022694"/>
    </source>
</evidence>
<gene>
    <name evidence="9" type="ORF">A3770_05p35960</name>
</gene>
<dbReference type="GO" id="GO:0160148">
    <property type="term" value="F:tRNA pseudouridine(55) synthase activity"/>
    <property type="evidence" value="ECO:0007669"/>
    <property type="project" value="UniProtKB-EC"/>
</dbReference>
<dbReference type="PANTHER" id="PTHR21568:SF0">
    <property type="entry name" value="TRNA PSEUDOURIDINE SYNTHASE PUS10"/>
    <property type="match status" value="1"/>
</dbReference>
<organism evidence="9 10">
    <name type="scientific">Chloropicon primus</name>
    <dbReference type="NCBI Taxonomy" id="1764295"/>
    <lineage>
        <taxon>Eukaryota</taxon>
        <taxon>Viridiplantae</taxon>
        <taxon>Chlorophyta</taxon>
        <taxon>Chloropicophyceae</taxon>
        <taxon>Chloropicales</taxon>
        <taxon>Chloropicaceae</taxon>
        <taxon>Chloropicon</taxon>
    </lineage>
</organism>
<evidence type="ECO:0000256" key="2">
    <source>
        <dbReference type="ARBA" id="ARBA00012787"/>
    </source>
</evidence>
<name>A0A5B8MKB7_9CHLO</name>
<dbReference type="PANTHER" id="PTHR21568">
    <property type="entry name" value="TRNA PSEUDOURIDINE SYNTHASE PUS10"/>
    <property type="match status" value="1"/>
</dbReference>
<protein>
    <recommendedName>
        <fullName evidence="2">tRNA pseudouridine(55) synthase</fullName>
        <ecNumber evidence="2">5.4.99.25</ecNumber>
    </recommendedName>
    <alternativeName>
        <fullName evidence="7">tRNA pseudouridine 55 synthase</fullName>
    </alternativeName>
    <alternativeName>
        <fullName evidence="5">tRNA pseudouridylate synthase</fullName>
    </alternativeName>
    <alternativeName>
        <fullName evidence="6">tRNA-uridine isomerase</fullName>
    </alternativeName>
</protein>
<feature type="domain" description="Pus10-like C-terminal" evidence="8">
    <location>
        <begin position="329"/>
        <end position="563"/>
    </location>
</feature>
<keyword evidence="4" id="KW-0413">Isomerase</keyword>
<evidence type="ECO:0000256" key="4">
    <source>
        <dbReference type="ARBA" id="ARBA00023235"/>
    </source>
</evidence>
<comment type="similarity">
    <text evidence="1">Belongs to the pseudouridine synthase Pus10 family.</text>
</comment>
<dbReference type="AlphaFoldDB" id="A0A5B8MKB7"/>
<dbReference type="STRING" id="1764295.A0A5B8MKB7"/>
<keyword evidence="10" id="KW-1185">Reference proteome</keyword>
<dbReference type="InterPro" id="IPR039894">
    <property type="entry name" value="Pus10-like"/>
</dbReference>
<dbReference type="Gene3D" id="3.30.70.3190">
    <property type="match status" value="1"/>
</dbReference>
<dbReference type="GO" id="GO:0031119">
    <property type="term" value="P:tRNA pseudouridine synthesis"/>
    <property type="evidence" value="ECO:0007669"/>
    <property type="project" value="UniProtKB-ARBA"/>
</dbReference>
<keyword evidence="3" id="KW-0819">tRNA processing</keyword>
<dbReference type="Gene3D" id="3.30.70.2510">
    <property type="match status" value="1"/>
</dbReference>
<evidence type="ECO:0000256" key="1">
    <source>
        <dbReference type="ARBA" id="ARBA00009652"/>
    </source>
</evidence>